<name>A0A9Q1GVN6_9CARY</name>
<evidence type="ECO:0000313" key="2">
    <source>
        <dbReference type="EMBL" id="KAJ8426226.1"/>
    </source>
</evidence>
<evidence type="ECO:0000313" key="3">
    <source>
        <dbReference type="Proteomes" id="UP001153076"/>
    </source>
</evidence>
<feature type="compositionally biased region" description="Polar residues" evidence="1">
    <location>
        <begin position="166"/>
        <end position="178"/>
    </location>
</feature>
<comment type="caution">
    <text evidence="2">The sequence shown here is derived from an EMBL/GenBank/DDBJ whole genome shotgun (WGS) entry which is preliminary data.</text>
</comment>
<organism evidence="2 3">
    <name type="scientific">Carnegiea gigantea</name>
    <dbReference type="NCBI Taxonomy" id="171969"/>
    <lineage>
        <taxon>Eukaryota</taxon>
        <taxon>Viridiplantae</taxon>
        <taxon>Streptophyta</taxon>
        <taxon>Embryophyta</taxon>
        <taxon>Tracheophyta</taxon>
        <taxon>Spermatophyta</taxon>
        <taxon>Magnoliopsida</taxon>
        <taxon>eudicotyledons</taxon>
        <taxon>Gunneridae</taxon>
        <taxon>Pentapetalae</taxon>
        <taxon>Caryophyllales</taxon>
        <taxon>Cactineae</taxon>
        <taxon>Cactaceae</taxon>
        <taxon>Cactoideae</taxon>
        <taxon>Echinocereeae</taxon>
        <taxon>Carnegiea</taxon>
    </lineage>
</organism>
<proteinExistence type="predicted"/>
<keyword evidence="3" id="KW-1185">Reference proteome</keyword>
<accession>A0A9Q1GVN6</accession>
<gene>
    <name evidence="2" type="ORF">Cgig2_003851</name>
</gene>
<evidence type="ECO:0000256" key="1">
    <source>
        <dbReference type="SAM" id="MobiDB-lite"/>
    </source>
</evidence>
<feature type="region of interest" description="Disordered" evidence="1">
    <location>
        <begin position="166"/>
        <end position="231"/>
    </location>
</feature>
<dbReference type="EMBL" id="JAKOGI010001331">
    <property type="protein sequence ID" value="KAJ8426226.1"/>
    <property type="molecule type" value="Genomic_DNA"/>
</dbReference>
<reference evidence="2" key="1">
    <citation type="submission" date="2022-04" db="EMBL/GenBank/DDBJ databases">
        <title>Carnegiea gigantea Genome sequencing and assembly v2.</title>
        <authorList>
            <person name="Copetti D."/>
            <person name="Sanderson M.J."/>
            <person name="Burquez A."/>
            <person name="Wojciechowski M.F."/>
        </authorList>
    </citation>
    <scope>NUCLEOTIDE SEQUENCE</scope>
    <source>
        <strain evidence="2">SGP5-SGP5p</strain>
        <tissue evidence="2">Aerial part</tissue>
    </source>
</reference>
<protein>
    <submittedName>
        <fullName evidence="2">Uncharacterized protein</fullName>
    </submittedName>
</protein>
<dbReference type="Proteomes" id="UP001153076">
    <property type="component" value="Unassembled WGS sequence"/>
</dbReference>
<sequence length="231" mass="25034">MKWRSMVPEMARRRALGRLAPQPLLVHVHVPSKHYLLYIMSSSCSSSGDTLEGLTGPQVEGRHPQFSNLPTFIDGQVVAGVPRNNKYREPKKILYAVPLFESGTPSWSSCEYSSTPSVLSPKVEVTYPWEITIANYMIDFQVRRMGKTKSTPHIRSLNELLAKGTQDNPCSAPFQSNPEAEVASTSSSASSGTGSPGSSSRHSSRSSSSERASMSSSSSEAPLGQGKSVLK</sequence>
<dbReference type="AlphaFoldDB" id="A0A9Q1GVN6"/>
<feature type="compositionally biased region" description="Low complexity" evidence="1">
    <location>
        <begin position="183"/>
        <end position="219"/>
    </location>
</feature>